<evidence type="ECO:0008006" key="7">
    <source>
        <dbReference type="Google" id="ProtNLM"/>
    </source>
</evidence>
<reference evidence="5" key="2">
    <citation type="submission" date="2021-01" db="UniProtKB">
        <authorList>
            <consortium name="EnsemblPlants"/>
        </authorList>
    </citation>
    <scope>IDENTIFICATION</scope>
</reference>
<evidence type="ECO:0000313" key="5">
    <source>
        <dbReference type="EnsemblPlants" id="QL03p056162:mrna"/>
    </source>
</evidence>
<dbReference type="GO" id="GO:0019148">
    <property type="term" value="F:D-cysteine desulfhydrase activity"/>
    <property type="evidence" value="ECO:0007669"/>
    <property type="project" value="TreeGrafter"/>
</dbReference>
<accession>A0A7N2L868</accession>
<evidence type="ECO:0000256" key="4">
    <source>
        <dbReference type="SAM" id="MobiDB-lite"/>
    </source>
</evidence>
<evidence type="ECO:0000256" key="2">
    <source>
        <dbReference type="ARBA" id="ARBA00008639"/>
    </source>
</evidence>
<reference evidence="5 6" key="1">
    <citation type="journal article" date="2016" name="G3 (Bethesda)">
        <title>First Draft Assembly and Annotation of the Genome of a California Endemic Oak Quercus lobata Nee (Fagaceae).</title>
        <authorList>
            <person name="Sork V.L."/>
            <person name="Fitz-Gibbon S.T."/>
            <person name="Puiu D."/>
            <person name="Crepeau M."/>
            <person name="Gugger P.F."/>
            <person name="Sherman R."/>
            <person name="Stevens K."/>
            <person name="Langley C.H."/>
            <person name="Pellegrini M."/>
            <person name="Salzberg S.L."/>
        </authorList>
    </citation>
    <scope>NUCLEOTIDE SEQUENCE [LARGE SCALE GENOMIC DNA]</scope>
    <source>
        <strain evidence="5 6">cv. SW786</strain>
    </source>
</reference>
<dbReference type="Gramene" id="QL03p056162:mrna">
    <property type="protein sequence ID" value="QL03p056162:mrna"/>
    <property type="gene ID" value="QL03p056162"/>
</dbReference>
<dbReference type="Gene3D" id="3.40.50.1100">
    <property type="match status" value="1"/>
</dbReference>
<dbReference type="PANTHER" id="PTHR43780">
    <property type="entry name" value="1-AMINOCYCLOPROPANE-1-CARBOXYLATE DEAMINASE-RELATED"/>
    <property type="match status" value="1"/>
</dbReference>
<sequence length="264" mass="28782">MHGRGSQAGTPASDAAGRGDAGGTPQTARPSRVVPCRATWQIPTRADAAKIGPDAAEIGPTRSVSAVSAISAGDRYSRNRPKSAVKIAGEAEILALDAFLALFFLCFVNQALNLGTNCVRKVKKRLPWEVTAIMLADTVDGYKQQERRLVSDFKRCFGFHLIDHGLNEVDHGIVKWVERCHPRKFGNVLDGEVEACQQIAQQTGILVDPIYTLAAWEMAALLSEKEAKEAVKVVMLHTGGTLGIFGLAQRYRPYFHTLKDGLWV</sequence>
<comment type="similarity">
    <text evidence="2">Belongs to the ACC deaminase/D-cysteine desulfhydrase family.</text>
</comment>
<organism evidence="5 6">
    <name type="scientific">Quercus lobata</name>
    <name type="common">Valley oak</name>
    <dbReference type="NCBI Taxonomy" id="97700"/>
    <lineage>
        <taxon>Eukaryota</taxon>
        <taxon>Viridiplantae</taxon>
        <taxon>Streptophyta</taxon>
        <taxon>Embryophyta</taxon>
        <taxon>Tracheophyta</taxon>
        <taxon>Spermatophyta</taxon>
        <taxon>Magnoliopsida</taxon>
        <taxon>eudicotyledons</taxon>
        <taxon>Gunneridae</taxon>
        <taxon>Pentapetalae</taxon>
        <taxon>rosids</taxon>
        <taxon>fabids</taxon>
        <taxon>Fagales</taxon>
        <taxon>Fagaceae</taxon>
        <taxon>Quercus</taxon>
    </lineage>
</organism>
<keyword evidence="6" id="KW-1185">Reference proteome</keyword>
<dbReference type="EMBL" id="LRBV02000003">
    <property type="status" value="NOT_ANNOTATED_CDS"/>
    <property type="molecule type" value="Genomic_DNA"/>
</dbReference>
<dbReference type="AlphaFoldDB" id="A0A7N2L868"/>
<proteinExistence type="inferred from homology"/>
<dbReference type="Proteomes" id="UP000594261">
    <property type="component" value="Chromosome 3"/>
</dbReference>
<evidence type="ECO:0000313" key="6">
    <source>
        <dbReference type="Proteomes" id="UP000594261"/>
    </source>
</evidence>
<dbReference type="SUPFAM" id="SSF53686">
    <property type="entry name" value="Tryptophan synthase beta subunit-like PLP-dependent enzymes"/>
    <property type="match status" value="1"/>
</dbReference>
<evidence type="ECO:0000256" key="1">
    <source>
        <dbReference type="ARBA" id="ARBA00001933"/>
    </source>
</evidence>
<name>A0A7N2L868_QUELO</name>
<evidence type="ECO:0000256" key="3">
    <source>
        <dbReference type="ARBA" id="ARBA00022898"/>
    </source>
</evidence>
<dbReference type="PANTHER" id="PTHR43780:SF7">
    <property type="entry name" value="D-CYSTEINE DESULFHYDRASE 2, MITOCHONDRIAL"/>
    <property type="match status" value="1"/>
</dbReference>
<dbReference type="InParanoid" id="A0A7N2L868"/>
<protein>
    <recommendedName>
        <fullName evidence="7">D-cysteine desulfhydrase</fullName>
    </recommendedName>
</protein>
<comment type="cofactor">
    <cofactor evidence="1">
        <name>pyridoxal 5'-phosphate</name>
        <dbReference type="ChEBI" id="CHEBI:597326"/>
    </cofactor>
</comment>
<feature type="region of interest" description="Disordered" evidence="4">
    <location>
        <begin position="1"/>
        <end position="34"/>
    </location>
</feature>
<dbReference type="InterPro" id="IPR036052">
    <property type="entry name" value="TrpB-like_PALP_sf"/>
</dbReference>
<keyword evidence="3" id="KW-0663">Pyridoxal phosphate</keyword>
<dbReference type="EnsemblPlants" id="QL03p056162:mrna">
    <property type="protein sequence ID" value="QL03p056162:mrna"/>
    <property type="gene ID" value="QL03p056162"/>
</dbReference>
<dbReference type="InterPro" id="IPR027278">
    <property type="entry name" value="ACCD_DCysDesulf"/>
</dbReference>